<gene>
    <name evidence="1" type="ORF">ACOLOM_LOCUS11382</name>
</gene>
<sequence length="141" mass="16050">MTRKAYNVLLNDIEAIVAESSEKVSPMCDVFRELDAGNPSRMGLGWSLLQSQPGHDWMERRKIFKKVLGPQAISDYDQLIEREAESFVDKLKGRLTFVLQRSIGAVIIELAYGAKVFEEHGAELVKLNVESLDYLTWSFQQ</sequence>
<keyword evidence="2" id="KW-1185">Reference proteome</keyword>
<reference evidence="1" key="1">
    <citation type="submission" date="2021-06" db="EMBL/GenBank/DDBJ databases">
        <authorList>
            <person name="Kallberg Y."/>
            <person name="Tangrot J."/>
            <person name="Rosling A."/>
        </authorList>
    </citation>
    <scope>NUCLEOTIDE SEQUENCE</scope>
    <source>
        <strain evidence="1">CL356</strain>
    </source>
</reference>
<comment type="caution">
    <text evidence="1">The sequence shown here is derived from an EMBL/GenBank/DDBJ whole genome shotgun (WGS) entry which is preliminary data.</text>
</comment>
<dbReference type="EMBL" id="CAJVPT010040710">
    <property type="protein sequence ID" value="CAG8726146.1"/>
    <property type="molecule type" value="Genomic_DNA"/>
</dbReference>
<dbReference type="Proteomes" id="UP000789525">
    <property type="component" value="Unassembled WGS sequence"/>
</dbReference>
<protein>
    <submittedName>
        <fullName evidence="1">5594_t:CDS:1</fullName>
    </submittedName>
</protein>
<organism evidence="1 2">
    <name type="scientific">Acaulospora colombiana</name>
    <dbReference type="NCBI Taxonomy" id="27376"/>
    <lineage>
        <taxon>Eukaryota</taxon>
        <taxon>Fungi</taxon>
        <taxon>Fungi incertae sedis</taxon>
        <taxon>Mucoromycota</taxon>
        <taxon>Glomeromycotina</taxon>
        <taxon>Glomeromycetes</taxon>
        <taxon>Diversisporales</taxon>
        <taxon>Acaulosporaceae</taxon>
        <taxon>Acaulospora</taxon>
    </lineage>
</organism>
<feature type="non-terminal residue" evidence="1">
    <location>
        <position position="141"/>
    </location>
</feature>
<proteinExistence type="predicted"/>
<name>A0ACA9PYW7_9GLOM</name>
<accession>A0ACA9PYW7</accession>
<evidence type="ECO:0000313" key="1">
    <source>
        <dbReference type="EMBL" id="CAG8726146.1"/>
    </source>
</evidence>
<evidence type="ECO:0000313" key="2">
    <source>
        <dbReference type="Proteomes" id="UP000789525"/>
    </source>
</evidence>